<reference evidence="1" key="1">
    <citation type="submission" date="2021-02" db="EMBL/GenBank/DDBJ databases">
        <authorList>
            <person name="Palmer J.M."/>
        </authorList>
    </citation>
    <scope>NUCLEOTIDE SEQUENCE</scope>
    <source>
        <strain evidence="1">SCRP734</strain>
    </source>
</reference>
<keyword evidence="2" id="KW-1185">Reference proteome</keyword>
<evidence type="ECO:0008006" key="3">
    <source>
        <dbReference type="Google" id="ProtNLM"/>
    </source>
</evidence>
<sequence>MVFPLFTAVSVVCRECLASRGGDLPHVTHNIDEYMDTVSLKWTVATGYAHSPSLRLLQFLSAREPARLDPSYRWSILNDAAASAAAQGDLTSLQWLVEYYCPDRFLTKAVTAAAAGGHLSILKWLHTDHQNLGYWGGMEMGGAILKQDVEVIKWLKANAEPHRECAAKLMLVAAAQGDQELVEWLHTLCRVGADEVEEAKGTAQDKCHWKVVQWMLENCELRDRSVNFDRAAGDGCLWFLKWAVEQNLARPGDRTVIVAAEHGCAERRLGDAEMAS</sequence>
<comment type="caution">
    <text evidence="1">The sequence shown here is derived from an EMBL/GenBank/DDBJ whole genome shotgun (WGS) entry which is preliminary data.</text>
</comment>
<dbReference type="AlphaFoldDB" id="A0A8T1VA74"/>
<proteinExistence type="predicted"/>
<dbReference type="OrthoDB" id="151517at2759"/>
<dbReference type="PANTHER" id="PTHR46586">
    <property type="entry name" value="ANKYRIN REPEAT-CONTAINING PROTEIN"/>
    <property type="match status" value="1"/>
</dbReference>
<dbReference type="InterPro" id="IPR002110">
    <property type="entry name" value="Ankyrin_rpt"/>
</dbReference>
<dbReference type="Pfam" id="PF13637">
    <property type="entry name" value="Ank_4"/>
    <property type="match status" value="1"/>
</dbReference>
<name>A0A8T1VA74_9STRA</name>
<dbReference type="InterPro" id="IPR052050">
    <property type="entry name" value="SecEffector_AnkRepeat"/>
</dbReference>
<evidence type="ECO:0000313" key="2">
    <source>
        <dbReference type="Proteomes" id="UP000694044"/>
    </source>
</evidence>
<accession>A0A8T1VA74</accession>
<gene>
    <name evidence="1" type="ORF">PHYPSEUDO_012051</name>
</gene>
<organism evidence="1 2">
    <name type="scientific">Phytophthora pseudosyringae</name>
    <dbReference type="NCBI Taxonomy" id="221518"/>
    <lineage>
        <taxon>Eukaryota</taxon>
        <taxon>Sar</taxon>
        <taxon>Stramenopiles</taxon>
        <taxon>Oomycota</taxon>
        <taxon>Peronosporomycetes</taxon>
        <taxon>Peronosporales</taxon>
        <taxon>Peronosporaceae</taxon>
        <taxon>Phytophthora</taxon>
    </lineage>
</organism>
<evidence type="ECO:0000313" key="1">
    <source>
        <dbReference type="EMBL" id="KAG7377183.1"/>
    </source>
</evidence>
<dbReference type="Proteomes" id="UP000694044">
    <property type="component" value="Unassembled WGS sequence"/>
</dbReference>
<dbReference type="EMBL" id="JAGDFM010000565">
    <property type="protein sequence ID" value="KAG7377183.1"/>
    <property type="molecule type" value="Genomic_DNA"/>
</dbReference>
<protein>
    <recommendedName>
        <fullName evidence="3">Ankyrin repeat-containing domain</fullName>
    </recommendedName>
</protein>
<dbReference type="PANTHER" id="PTHR46586:SF3">
    <property type="entry name" value="ANKYRIN REPEAT-CONTAINING PROTEIN"/>
    <property type="match status" value="1"/>
</dbReference>